<feature type="region of interest" description="Disordered" evidence="2">
    <location>
        <begin position="111"/>
        <end position="134"/>
    </location>
</feature>
<keyword evidence="1" id="KW-0732">Signal</keyword>
<dbReference type="Pfam" id="PF01551">
    <property type="entry name" value="Peptidase_M23"/>
    <property type="match status" value="1"/>
</dbReference>
<evidence type="ECO:0000313" key="5">
    <source>
        <dbReference type="EMBL" id="PWD99184.1"/>
    </source>
</evidence>
<keyword evidence="3" id="KW-0812">Transmembrane</keyword>
<comment type="caution">
    <text evidence="5">The sequence shown here is derived from an EMBL/GenBank/DDBJ whole genome shotgun (WGS) entry which is preliminary data.</text>
</comment>
<dbReference type="OrthoDB" id="9814377at2"/>
<dbReference type="CDD" id="cd12797">
    <property type="entry name" value="M23_peptidase"/>
    <property type="match status" value="1"/>
</dbReference>
<evidence type="ECO:0000259" key="4">
    <source>
        <dbReference type="Pfam" id="PF01551"/>
    </source>
</evidence>
<organism evidence="5 6">
    <name type="scientific">Marinilabilia rubra</name>
    <dbReference type="NCBI Taxonomy" id="2162893"/>
    <lineage>
        <taxon>Bacteria</taxon>
        <taxon>Pseudomonadati</taxon>
        <taxon>Bacteroidota</taxon>
        <taxon>Bacteroidia</taxon>
        <taxon>Marinilabiliales</taxon>
        <taxon>Marinilabiliaceae</taxon>
        <taxon>Marinilabilia</taxon>
    </lineage>
</organism>
<keyword evidence="3" id="KW-1133">Transmembrane helix</keyword>
<accession>A0A2U2B814</accession>
<sequence>MAGKKRKEFIQKLKSKYKLAIFNEQTYEEVLVLRLSRLNVFTLVGASAIVLIILVSLLIAFTGLREYIPGYPDANQRLLIVRNAQRVDSLYIELEKRNKFIENMQNILDGGVPESPDEPTMGDQEDAPSTTANNSMTDIEFSRSEEDSLFRALVEKEERFNVSDKPTRNSGQLLENTFLFTPLKGMVVNEFGDPRGHYGVDIVAGPGARVSAVMDGVVVFSGWTVETGYVIQLQHSNNLISMYKHNERLLKSTGEHVKAGEAIANVGNSGELTTGPHLHFELWYNGVPLDPQEYISF</sequence>
<dbReference type="InterPro" id="IPR011055">
    <property type="entry name" value="Dup_hybrid_motif"/>
</dbReference>
<dbReference type="SUPFAM" id="SSF51261">
    <property type="entry name" value="Duplicated hybrid motif"/>
    <property type="match status" value="1"/>
</dbReference>
<dbReference type="Gene3D" id="2.70.70.10">
    <property type="entry name" value="Glucose Permease (Domain IIA)"/>
    <property type="match status" value="1"/>
</dbReference>
<evidence type="ECO:0000313" key="6">
    <source>
        <dbReference type="Proteomes" id="UP000244956"/>
    </source>
</evidence>
<dbReference type="InterPro" id="IPR050570">
    <property type="entry name" value="Cell_wall_metabolism_enzyme"/>
</dbReference>
<dbReference type="Proteomes" id="UP000244956">
    <property type="component" value="Unassembled WGS sequence"/>
</dbReference>
<keyword evidence="6" id="KW-1185">Reference proteome</keyword>
<dbReference type="PANTHER" id="PTHR21666">
    <property type="entry name" value="PEPTIDASE-RELATED"/>
    <property type="match status" value="1"/>
</dbReference>
<dbReference type="GO" id="GO:0004222">
    <property type="term" value="F:metalloendopeptidase activity"/>
    <property type="evidence" value="ECO:0007669"/>
    <property type="project" value="TreeGrafter"/>
</dbReference>
<reference evidence="5 6" key="1">
    <citation type="submission" date="2018-05" db="EMBL/GenBank/DDBJ databases">
        <title>Marinilabilia rubrum sp. nov., isolated from saltern sediment.</title>
        <authorList>
            <person name="Zhang R."/>
        </authorList>
    </citation>
    <scope>NUCLEOTIDE SEQUENCE [LARGE SCALE GENOMIC DNA]</scope>
    <source>
        <strain evidence="5 6">WTE16</strain>
    </source>
</reference>
<dbReference type="InterPro" id="IPR016047">
    <property type="entry name" value="M23ase_b-sheet_dom"/>
</dbReference>
<gene>
    <name evidence="5" type="ORF">DDZ16_11340</name>
</gene>
<feature type="transmembrane region" description="Helical" evidence="3">
    <location>
        <begin position="40"/>
        <end position="61"/>
    </location>
</feature>
<name>A0A2U2B814_9BACT</name>
<evidence type="ECO:0000256" key="1">
    <source>
        <dbReference type="ARBA" id="ARBA00022729"/>
    </source>
</evidence>
<dbReference type="EMBL" id="QEWP01000008">
    <property type="protein sequence ID" value="PWD99184.1"/>
    <property type="molecule type" value="Genomic_DNA"/>
</dbReference>
<evidence type="ECO:0000256" key="2">
    <source>
        <dbReference type="SAM" id="MobiDB-lite"/>
    </source>
</evidence>
<dbReference type="AlphaFoldDB" id="A0A2U2B814"/>
<evidence type="ECO:0000256" key="3">
    <source>
        <dbReference type="SAM" id="Phobius"/>
    </source>
</evidence>
<feature type="domain" description="M23ase beta-sheet core" evidence="4">
    <location>
        <begin position="196"/>
        <end position="291"/>
    </location>
</feature>
<proteinExistence type="predicted"/>
<protein>
    <submittedName>
        <fullName evidence="5">Peptidase M23</fullName>
    </submittedName>
</protein>
<dbReference type="PANTHER" id="PTHR21666:SF289">
    <property type="entry name" value="L-ALA--D-GLU ENDOPEPTIDASE"/>
    <property type="match status" value="1"/>
</dbReference>
<keyword evidence="3" id="KW-0472">Membrane</keyword>
<dbReference type="RefSeq" id="WP_109264586.1">
    <property type="nucleotide sequence ID" value="NZ_QEWP01000008.1"/>
</dbReference>